<dbReference type="RefSeq" id="YP_010002864.1">
    <property type="nucleotide sequence ID" value="NC_053249.1"/>
</dbReference>
<protein>
    <submittedName>
        <fullName evidence="1">Head-to-tail adaptor</fullName>
    </submittedName>
</protein>
<dbReference type="KEGG" id="vg:63027419"/>
<sequence length="278" mass="30514">MAAGGAGCLRETIGGMADIEWPLIIPVDDRTWWDSLTADERVQAQNWATAILWALSGRVFGTRLVTVRPAHRPPRRGSTYDGTLSPGRHGVYAASGLLIGSTAQVLAPCSCVVDDCRHQTPADLALPGPIDEIVEIMIDGDVVPDTTYRIRNHRWVRRTDGRAWPMRQNLNAADNEVGAFAVTYRQGIAAPEAAQYAAGIMAVEYLKSRRGQKCRLPRGVTEANRNGLQVTIDPRVYFAEGMTGIEDVDQWLMAVNPHRLSQTSEVLPPHDLATEFTS</sequence>
<gene>
    <name evidence="1" type="primary">26</name>
    <name evidence="1" type="ORF">SEA_VERITY_26</name>
</gene>
<dbReference type="EMBL" id="MK937611">
    <property type="protein sequence ID" value="QDH93512.1"/>
    <property type="molecule type" value="Genomic_DNA"/>
</dbReference>
<name>A0A514DIT4_9CAUD</name>
<evidence type="ECO:0000313" key="2">
    <source>
        <dbReference type="Proteomes" id="UP000317598"/>
    </source>
</evidence>
<dbReference type="Proteomes" id="UP000317598">
    <property type="component" value="Segment"/>
</dbReference>
<evidence type="ECO:0000313" key="1">
    <source>
        <dbReference type="EMBL" id="QDH93512.1"/>
    </source>
</evidence>
<accession>A0A514DIT4</accession>
<organism evidence="1 2">
    <name type="scientific">Gordonia phage Verity</name>
    <dbReference type="NCBI Taxonomy" id="2591211"/>
    <lineage>
        <taxon>Viruses</taxon>
        <taxon>Duplodnaviria</taxon>
        <taxon>Heunggongvirae</taxon>
        <taxon>Uroviricota</taxon>
        <taxon>Caudoviricetes</taxon>
        <taxon>Stackebrandtviridae</taxon>
        <taxon>Schenleyvirinae</taxon>
        <taxon>Zitchvirus</taxon>
        <taxon>Zitchvirus verity</taxon>
    </lineage>
</organism>
<reference evidence="1 2" key="1">
    <citation type="submission" date="2019-05" db="EMBL/GenBank/DDBJ databases">
        <authorList>
            <person name="Hammer B.W."/>
            <person name="Akkineni S.H."/>
            <person name="Damazo I.J."/>
            <person name="Graziano A."/>
            <person name="Haggerty C.V."/>
            <person name="Harikumar N."/>
            <person name="Renninger T.L."/>
            <person name="Turner B.S."/>
            <person name="Zhang J.L."/>
            <person name="Butela K.A."/>
            <person name="Garlena R.A."/>
            <person name="Russell D.A."/>
            <person name="Pope W.H."/>
            <person name="Jacobs-Sera D."/>
            <person name="Hatfull G.F."/>
        </authorList>
    </citation>
    <scope>NUCLEOTIDE SEQUENCE [LARGE SCALE GENOMIC DNA]</scope>
</reference>
<proteinExistence type="predicted"/>
<keyword evidence="2" id="KW-1185">Reference proteome</keyword>
<dbReference type="GeneID" id="63027419"/>